<name>A0A3N4HXS8_ASCIM</name>
<evidence type="ECO:0000256" key="1">
    <source>
        <dbReference type="SAM" id="MobiDB-lite"/>
    </source>
</evidence>
<accession>A0A3N4HXS8</accession>
<keyword evidence="3" id="KW-1185">Reference proteome</keyword>
<dbReference type="Proteomes" id="UP000275078">
    <property type="component" value="Unassembled WGS sequence"/>
</dbReference>
<feature type="region of interest" description="Disordered" evidence="1">
    <location>
        <begin position="15"/>
        <end position="55"/>
    </location>
</feature>
<protein>
    <submittedName>
        <fullName evidence="2">Uncharacterized protein</fullName>
    </submittedName>
</protein>
<feature type="region of interest" description="Disordered" evidence="1">
    <location>
        <begin position="328"/>
        <end position="353"/>
    </location>
</feature>
<dbReference type="AlphaFoldDB" id="A0A3N4HXS8"/>
<gene>
    <name evidence="2" type="ORF">BJ508DRAFT_349977</name>
</gene>
<evidence type="ECO:0000313" key="2">
    <source>
        <dbReference type="EMBL" id="RPA77896.1"/>
    </source>
</evidence>
<dbReference type="EMBL" id="ML119719">
    <property type="protein sequence ID" value="RPA77896.1"/>
    <property type="molecule type" value="Genomic_DNA"/>
</dbReference>
<feature type="compositionally biased region" description="Low complexity" evidence="1">
    <location>
        <begin position="32"/>
        <end position="41"/>
    </location>
</feature>
<feature type="compositionally biased region" description="Acidic residues" evidence="1">
    <location>
        <begin position="332"/>
        <end position="353"/>
    </location>
</feature>
<reference evidence="2 3" key="1">
    <citation type="journal article" date="2018" name="Nat. Ecol. Evol.">
        <title>Pezizomycetes genomes reveal the molecular basis of ectomycorrhizal truffle lifestyle.</title>
        <authorList>
            <person name="Murat C."/>
            <person name="Payen T."/>
            <person name="Noel B."/>
            <person name="Kuo A."/>
            <person name="Morin E."/>
            <person name="Chen J."/>
            <person name="Kohler A."/>
            <person name="Krizsan K."/>
            <person name="Balestrini R."/>
            <person name="Da Silva C."/>
            <person name="Montanini B."/>
            <person name="Hainaut M."/>
            <person name="Levati E."/>
            <person name="Barry K.W."/>
            <person name="Belfiori B."/>
            <person name="Cichocki N."/>
            <person name="Clum A."/>
            <person name="Dockter R.B."/>
            <person name="Fauchery L."/>
            <person name="Guy J."/>
            <person name="Iotti M."/>
            <person name="Le Tacon F."/>
            <person name="Lindquist E.A."/>
            <person name="Lipzen A."/>
            <person name="Malagnac F."/>
            <person name="Mello A."/>
            <person name="Molinier V."/>
            <person name="Miyauchi S."/>
            <person name="Poulain J."/>
            <person name="Riccioni C."/>
            <person name="Rubini A."/>
            <person name="Sitrit Y."/>
            <person name="Splivallo R."/>
            <person name="Traeger S."/>
            <person name="Wang M."/>
            <person name="Zifcakova L."/>
            <person name="Wipf D."/>
            <person name="Zambonelli A."/>
            <person name="Paolocci F."/>
            <person name="Nowrousian M."/>
            <person name="Ottonello S."/>
            <person name="Baldrian P."/>
            <person name="Spatafora J.W."/>
            <person name="Henrissat B."/>
            <person name="Nagy L.G."/>
            <person name="Aury J.M."/>
            <person name="Wincker P."/>
            <person name="Grigoriev I.V."/>
            <person name="Bonfante P."/>
            <person name="Martin F.M."/>
        </authorList>
    </citation>
    <scope>NUCLEOTIDE SEQUENCE [LARGE SCALE GENOMIC DNA]</scope>
    <source>
        <strain evidence="2 3">RN42</strain>
    </source>
</reference>
<organism evidence="2 3">
    <name type="scientific">Ascobolus immersus RN42</name>
    <dbReference type="NCBI Taxonomy" id="1160509"/>
    <lineage>
        <taxon>Eukaryota</taxon>
        <taxon>Fungi</taxon>
        <taxon>Dikarya</taxon>
        <taxon>Ascomycota</taxon>
        <taxon>Pezizomycotina</taxon>
        <taxon>Pezizomycetes</taxon>
        <taxon>Pezizales</taxon>
        <taxon>Ascobolaceae</taxon>
        <taxon>Ascobolus</taxon>
    </lineage>
</organism>
<sequence>MLAIIRPISINFPGPTCPGTTQSHTCKPLQLPTPHKPSTSPTSPPLPTPPQSSARNPLHILSLAAPLTTTQSLIRTLHPPTWRPSQDATFTYIYGHASGQLPAFLYGILNFSVAEVDAVLEILDADLLSGRGNVIGKSISQILALRRKEHASGTLTTVVIPLDPGLDPMDWTFSPDASEGGPGEYEERLELVLHHILEREVCSRGGIRMDEISPNARHRDAVEAVLLLAERVSVAKGRCGEDEKVSVRLTSLGGPVKRRWREEMREVEACLEGFFTWAHCDVERGLRDKGDGVPWEWPMEGDVGGEEEMEEKMEEEVGDVVDLFDMRGGWEDGMDSDSDDDMEAEIEDWPEGW</sequence>
<proteinExistence type="predicted"/>
<evidence type="ECO:0000313" key="3">
    <source>
        <dbReference type="Proteomes" id="UP000275078"/>
    </source>
</evidence>